<dbReference type="AlphaFoldDB" id="K9TMD2"/>
<evidence type="ECO:0000259" key="1">
    <source>
        <dbReference type="SMART" id="SM00333"/>
    </source>
</evidence>
<protein>
    <submittedName>
        <fullName evidence="2">RNA binding activity-knot of a chromodomain protein</fullName>
    </submittedName>
</protein>
<sequence length="431" mass="48030">MVRIPNVDKSIIQLVDELPTDNITVKVLKALDYLMPGQWDNLVGFDQSIRAITGESDPQVIQKIRDRAVALYHDPNPGYQTAIKLYQTIDRADAALATAALANKVGEKISFLSFLNKMTPKADTTQTIDLLLKVVVELIAYCKLNGLPNPNPQQFAAALANTYQDAALMRMMALVCIDGVLPLGPNFLGKIHEVITGTEGSIITGNPVFVAVNNFIPGNSPSDKVGFINQGFEAVEGWMNNLVAKTGVTPQSIVQSLGKFIQIADDNLDFVAVFLDQATNYYEHTGIQTVARKLILDAQGSMNVGELPATVTTSTTSGYAVGQTVEVWDGEEEDWYEATILKVKEDEYFVHYVGYGSSDDDWVEEEDVRDRNYSPSDDYDYAIGQKVKVWDEDEEKWYSAIIQQVKRKKCFVHYLDYDSSYDEWVDNDEIS</sequence>
<dbReference type="SUPFAM" id="SSF54160">
    <property type="entry name" value="Chromo domain-like"/>
    <property type="match status" value="2"/>
</dbReference>
<dbReference type="EMBL" id="CP003607">
    <property type="protein sequence ID" value="AFY83281.1"/>
    <property type="molecule type" value="Genomic_DNA"/>
</dbReference>
<evidence type="ECO:0000313" key="3">
    <source>
        <dbReference type="Proteomes" id="UP000010367"/>
    </source>
</evidence>
<feature type="domain" description="Tudor" evidence="1">
    <location>
        <begin position="379"/>
        <end position="431"/>
    </location>
</feature>
<proteinExistence type="predicted"/>
<feature type="domain" description="Tudor" evidence="1">
    <location>
        <begin position="317"/>
        <end position="376"/>
    </location>
</feature>
<dbReference type="SMART" id="SM00333">
    <property type="entry name" value="TUDOR"/>
    <property type="match status" value="2"/>
</dbReference>
<dbReference type="STRING" id="56110.Oscil6304_3721"/>
<dbReference type="eggNOG" id="COG1716">
    <property type="taxonomic scope" value="Bacteria"/>
</dbReference>
<organism evidence="2 3">
    <name type="scientific">Oscillatoria acuminata PCC 6304</name>
    <dbReference type="NCBI Taxonomy" id="56110"/>
    <lineage>
        <taxon>Bacteria</taxon>
        <taxon>Bacillati</taxon>
        <taxon>Cyanobacteriota</taxon>
        <taxon>Cyanophyceae</taxon>
        <taxon>Oscillatoriophycideae</taxon>
        <taxon>Oscillatoriales</taxon>
        <taxon>Oscillatoriaceae</taxon>
        <taxon>Oscillatoria</taxon>
    </lineage>
</organism>
<reference evidence="2 3" key="1">
    <citation type="submission" date="2012-06" db="EMBL/GenBank/DDBJ databases">
        <title>Finished chromosome of genome of Oscillatoria acuminata PCC 6304.</title>
        <authorList>
            <consortium name="US DOE Joint Genome Institute"/>
            <person name="Gugger M."/>
            <person name="Coursin T."/>
            <person name="Rippka R."/>
            <person name="Tandeau De Marsac N."/>
            <person name="Huntemann M."/>
            <person name="Wei C.-L."/>
            <person name="Han J."/>
            <person name="Detter J.C."/>
            <person name="Han C."/>
            <person name="Tapia R."/>
            <person name="Davenport K."/>
            <person name="Daligault H."/>
            <person name="Erkkila T."/>
            <person name="Gu W."/>
            <person name="Munk A.C.C."/>
            <person name="Teshima H."/>
            <person name="Xu Y."/>
            <person name="Chain P."/>
            <person name="Chen A."/>
            <person name="Krypides N."/>
            <person name="Mavromatis K."/>
            <person name="Markowitz V."/>
            <person name="Szeto E."/>
            <person name="Ivanova N."/>
            <person name="Mikhailova N."/>
            <person name="Ovchinnikova G."/>
            <person name="Pagani I."/>
            <person name="Pati A."/>
            <person name="Goodwin L."/>
            <person name="Peters L."/>
            <person name="Pitluck S."/>
            <person name="Woyke T."/>
            <person name="Kerfeld C."/>
        </authorList>
    </citation>
    <scope>NUCLEOTIDE SEQUENCE [LARGE SCALE GENOMIC DNA]</scope>
    <source>
        <strain evidence="2 3">PCC 6304</strain>
    </source>
</reference>
<evidence type="ECO:0000313" key="2">
    <source>
        <dbReference type="EMBL" id="AFY83281.1"/>
    </source>
</evidence>
<dbReference type="InterPro" id="IPR016197">
    <property type="entry name" value="Chromo-like_dom_sf"/>
</dbReference>
<dbReference type="InterPro" id="IPR025995">
    <property type="entry name" value="Tudor-knot"/>
</dbReference>
<dbReference type="PATRIC" id="fig|56110.3.peg.4476"/>
<dbReference type="InParanoid" id="K9TMD2"/>
<accession>K9TMD2</accession>
<dbReference type="HOGENOM" id="CLU_050673_0_0_3"/>
<dbReference type="KEGG" id="oac:Oscil6304_3721"/>
<dbReference type="Pfam" id="PF11717">
    <property type="entry name" value="Tudor-knot"/>
    <property type="match status" value="1"/>
</dbReference>
<keyword evidence="3" id="KW-1185">Reference proteome</keyword>
<name>K9TMD2_9CYAN</name>
<dbReference type="InterPro" id="IPR002999">
    <property type="entry name" value="Tudor"/>
</dbReference>
<dbReference type="Proteomes" id="UP000010367">
    <property type="component" value="Chromosome"/>
</dbReference>
<gene>
    <name evidence="2" type="ORF">Oscil6304_3721</name>
</gene>
<dbReference type="Gene3D" id="2.30.30.140">
    <property type="match status" value="2"/>
</dbReference>